<dbReference type="CDD" id="cd08267">
    <property type="entry name" value="MDR1"/>
    <property type="match status" value="1"/>
</dbReference>
<accession>A0AA51RBI2</accession>
<dbReference type="PANTHER" id="PTHR44013:SF1">
    <property type="entry name" value="ZINC-TYPE ALCOHOL DEHYDROGENASE-LIKE PROTEIN C16A3.02C"/>
    <property type="match status" value="1"/>
</dbReference>
<dbReference type="GO" id="GO:0008270">
    <property type="term" value="F:zinc ion binding"/>
    <property type="evidence" value="ECO:0007669"/>
    <property type="project" value="InterPro"/>
</dbReference>
<dbReference type="RefSeq" id="WP_308350169.1">
    <property type="nucleotide sequence ID" value="NZ_CP129971.1"/>
</dbReference>
<dbReference type="InterPro" id="IPR020843">
    <property type="entry name" value="ER"/>
</dbReference>
<evidence type="ECO:0000259" key="1">
    <source>
        <dbReference type="SMART" id="SM00829"/>
    </source>
</evidence>
<evidence type="ECO:0000313" key="2">
    <source>
        <dbReference type="EMBL" id="WMN12241.1"/>
    </source>
</evidence>
<dbReference type="InterPro" id="IPR036291">
    <property type="entry name" value="NAD(P)-bd_dom_sf"/>
</dbReference>
<name>A0AA51RBI2_9BACT</name>
<organism evidence="2 3">
    <name type="scientific">Marivirga salinarum</name>
    <dbReference type="NCBI Taxonomy" id="3059078"/>
    <lineage>
        <taxon>Bacteria</taxon>
        <taxon>Pseudomonadati</taxon>
        <taxon>Bacteroidota</taxon>
        <taxon>Cytophagia</taxon>
        <taxon>Cytophagales</taxon>
        <taxon>Marivirgaceae</taxon>
        <taxon>Marivirga</taxon>
    </lineage>
</organism>
<dbReference type="Proteomes" id="UP001230496">
    <property type="component" value="Chromosome"/>
</dbReference>
<dbReference type="AlphaFoldDB" id="A0AA51RBI2"/>
<dbReference type="EMBL" id="CP129971">
    <property type="protein sequence ID" value="WMN12241.1"/>
    <property type="molecule type" value="Genomic_DNA"/>
</dbReference>
<dbReference type="SMART" id="SM00829">
    <property type="entry name" value="PKS_ER"/>
    <property type="match status" value="1"/>
</dbReference>
<dbReference type="InterPro" id="IPR052733">
    <property type="entry name" value="Chloroplast_QOR"/>
</dbReference>
<dbReference type="InterPro" id="IPR011032">
    <property type="entry name" value="GroES-like_sf"/>
</dbReference>
<dbReference type="KEGG" id="msaa:QYS49_32930"/>
<gene>
    <name evidence="2" type="ORF">QYS49_32930</name>
</gene>
<evidence type="ECO:0000313" key="3">
    <source>
        <dbReference type="Proteomes" id="UP001230496"/>
    </source>
</evidence>
<dbReference type="InterPro" id="IPR002364">
    <property type="entry name" value="Quin_OxRdtase/zeta-crystal_CS"/>
</dbReference>
<dbReference type="SUPFAM" id="SSF51735">
    <property type="entry name" value="NAD(P)-binding Rossmann-fold domains"/>
    <property type="match status" value="1"/>
</dbReference>
<reference evidence="2 3" key="1">
    <citation type="submission" date="2023-08" db="EMBL/GenBank/DDBJ databases">
        <title>Comparative genomics and taxonomic characterization of three novel marine species of genus Marivirga.</title>
        <authorList>
            <person name="Muhammad N."/>
            <person name="Kim S.-G."/>
        </authorList>
    </citation>
    <scope>NUCLEOTIDE SEQUENCE [LARGE SCALE GENOMIC DNA]</scope>
    <source>
        <strain evidence="2 3">BDSF4-3</strain>
    </source>
</reference>
<protein>
    <submittedName>
        <fullName evidence="2">NAD(P)-dependent alcohol dehydrogenase</fullName>
    </submittedName>
</protein>
<keyword evidence="3" id="KW-1185">Reference proteome</keyword>
<dbReference type="Gene3D" id="3.40.50.720">
    <property type="entry name" value="NAD(P)-binding Rossmann-like Domain"/>
    <property type="match status" value="1"/>
</dbReference>
<dbReference type="Pfam" id="PF13602">
    <property type="entry name" value="ADH_zinc_N_2"/>
    <property type="match status" value="1"/>
</dbReference>
<proteinExistence type="predicted"/>
<feature type="domain" description="Enoyl reductase (ER)" evidence="1">
    <location>
        <begin position="10"/>
        <end position="319"/>
    </location>
</feature>
<dbReference type="GO" id="GO:0016491">
    <property type="term" value="F:oxidoreductase activity"/>
    <property type="evidence" value="ECO:0007669"/>
    <property type="project" value="InterPro"/>
</dbReference>
<dbReference type="Pfam" id="PF08240">
    <property type="entry name" value="ADH_N"/>
    <property type="match status" value="1"/>
</dbReference>
<dbReference type="PANTHER" id="PTHR44013">
    <property type="entry name" value="ZINC-TYPE ALCOHOL DEHYDROGENASE-LIKE PROTEIN C16A3.02C"/>
    <property type="match status" value="1"/>
</dbReference>
<dbReference type="PROSITE" id="PS01162">
    <property type="entry name" value="QOR_ZETA_CRYSTAL"/>
    <property type="match status" value="1"/>
</dbReference>
<dbReference type="Gene3D" id="3.90.180.10">
    <property type="entry name" value="Medium-chain alcohol dehydrogenases, catalytic domain"/>
    <property type="match status" value="1"/>
</dbReference>
<sequence length="323" mass="35482">MKVIFCSHYNSPEKLEIKEVPTPIPAKHEVLVKIVATAINDYDWSMVRGKPYVYRLIFGLTKPKRPIAGMELSGVIEDIGEGVTQFNKGDAVYGDISEYGFGSFAEYIAINEKALVLKPDAMSFEEATAIPHAALLAYQGLVEKGKIQKGQKILINGAGGGVGTFALQLAKMYDAEVTGVDTGEKLHNMKAIGYDEVIDYKKEDFTKRGERYDLILDAKTSQPTWAYLKALKPKGKYVTVGGTAGNLILFGLTSGLLSAITRKKFLLLALQPNQGLPYINQLYAEGKIKAVIDGPYAFHEIPRLIQYFGEGKHTGKVVINLSK</sequence>
<dbReference type="InterPro" id="IPR013154">
    <property type="entry name" value="ADH-like_N"/>
</dbReference>
<dbReference type="SUPFAM" id="SSF50129">
    <property type="entry name" value="GroES-like"/>
    <property type="match status" value="1"/>
</dbReference>